<dbReference type="InterPro" id="IPR021005">
    <property type="entry name" value="Znf_CGNR"/>
</dbReference>
<dbReference type="Proteomes" id="UP000271031">
    <property type="component" value="Unassembled WGS sequence"/>
</dbReference>
<dbReference type="InterPro" id="IPR023286">
    <property type="entry name" value="ABATE_dom_sf"/>
</dbReference>
<evidence type="ECO:0000313" key="3">
    <source>
        <dbReference type="Proteomes" id="UP000271031"/>
    </source>
</evidence>
<sequence length="179" mass="21084">MELISLDFLNSDWRDWRGSGRHENRLEKADWLEWFLAKWDLPADLSAIRDVRDLTLFRDSLRTIVEYTVAGEPLRDADIAFFNEALQPYSSYPQLSRTENGLQLTQVSALNGWPYVTARIALDLAELLAKGDLRRLKMCDNSDCRWIFYDQSRNRAARWCDDKCCGNLMKVRRFRKKNK</sequence>
<reference evidence="2 3" key="1">
    <citation type="submission" date="2018-10" db="EMBL/GenBank/DDBJ databases">
        <title>Phylogenomics of Brevibacillus.</title>
        <authorList>
            <person name="Dunlap C."/>
        </authorList>
    </citation>
    <scope>NUCLEOTIDE SEQUENCE [LARGE SCALE GENOMIC DNA]</scope>
    <source>
        <strain evidence="2 3">JCM 15716</strain>
    </source>
</reference>
<dbReference type="OrthoDB" id="123307at2"/>
<dbReference type="EMBL" id="RHHQ01000015">
    <property type="protein sequence ID" value="RNB85127.1"/>
    <property type="molecule type" value="Genomic_DNA"/>
</dbReference>
<protein>
    <recommendedName>
        <fullName evidence="1">Zinc finger CGNR domain-containing protein</fullName>
    </recommendedName>
</protein>
<name>A0A3M8DD54_9BACL</name>
<dbReference type="RefSeq" id="WP_122919612.1">
    <property type="nucleotide sequence ID" value="NZ_RHHQ01000015.1"/>
</dbReference>
<dbReference type="PANTHER" id="PTHR35525">
    <property type="entry name" value="BLL6575 PROTEIN"/>
    <property type="match status" value="1"/>
</dbReference>
<dbReference type="AlphaFoldDB" id="A0A3M8DD54"/>
<dbReference type="SUPFAM" id="SSF160904">
    <property type="entry name" value="Jann2411-like"/>
    <property type="match status" value="1"/>
</dbReference>
<evidence type="ECO:0000259" key="1">
    <source>
        <dbReference type="Pfam" id="PF11706"/>
    </source>
</evidence>
<accession>A0A3M8DD54</accession>
<dbReference type="Gene3D" id="1.10.3300.10">
    <property type="entry name" value="Jann2411-like domain"/>
    <property type="match status" value="1"/>
</dbReference>
<feature type="domain" description="Zinc finger CGNR" evidence="1">
    <location>
        <begin position="135"/>
        <end position="177"/>
    </location>
</feature>
<gene>
    <name evidence="2" type="ORF">EDM56_19660</name>
</gene>
<keyword evidence="3" id="KW-1185">Reference proteome</keyword>
<dbReference type="PANTHER" id="PTHR35525:SF3">
    <property type="entry name" value="BLL6575 PROTEIN"/>
    <property type="match status" value="1"/>
</dbReference>
<proteinExistence type="predicted"/>
<dbReference type="InterPro" id="IPR010852">
    <property type="entry name" value="ABATE"/>
</dbReference>
<dbReference type="Pfam" id="PF07336">
    <property type="entry name" value="ABATE"/>
    <property type="match status" value="1"/>
</dbReference>
<evidence type="ECO:0000313" key="2">
    <source>
        <dbReference type="EMBL" id="RNB85127.1"/>
    </source>
</evidence>
<comment type="caution">
    <text evidence="2">The sequence shown here is derived from an EMBL/GenBank/DDBJ whole genome shotgun (WGS) entry which is preliminary data.</text>
</comment>
<organism evidence="2 3">
    <name type="scientific">Brevibacillus fluminis</name>
    <dbReference type="NCBI Taxonomy" id="511487"/>
    <lineage>
        <taxon>Bacteria</taxon>
        <taxon>Bacillati</taxon>
        <taxon>Bacillota</taxon>
        <taxon>Bacilli</taxon>
        <taxon>Bacillales</taxon>
        <taxon>Paenibacillaceae</taxon>
        <taxon>Brevibacillus</taxon>
    </lineage>
</organism>
<dbReference type="Pfam" id="PF11706">
    <property type="entry name" value="zf-CGNR"/>
    <property type="match status" value="1"/>
</dbReference>